<dbReference type="OrthoDB" id="9792869at2"/>
<dbReference type="Proteomes" id="UP000272778">
    <property type="component" value="Unassembled WGS sequence"/>
</dbReference>
<evidence type="ECO:0000256" key="1">
    <source>
        <dbReference type="ARBA" id="ARBA00022679"/>
    </source>
</evidence>
<gene>
    <name evidence="7" type="ORF">D1Y85_15585</name>
</gene>
<comment type="caution">
    <text evidence="7">The sequence shown here is derived from an EMBL/GenBank/DDBJ whole genome shotgun (WGS) entry which is preliminary data.</text>
</comment>
<dbReference type="GO" id="GO:0000155">
    <property type="term" value="F:phosphorelay sensor kinase activity"/>
    <property type="evidence" value="ECO:0007669"/>
    <property type="project" value="InterPro"/>
</dbReference>
<dbReference type="SUPFAM" id="SSF55874">
    <property type="entry name" value="ATPase domain of HSP90 chaperone/DNA topoisomerase II/histidine kinase"/>
    <property type="match status" value="1"/>
</dbReference>
<dbReference type="PANTHER" id="PTHR24421:SF58">
    <property type="entry name" value="SIGNAL TRANSDUCTION HISTIDINE-PROTEIN KINASE_PHOSPHATASE UHPB"/>
    <property type="match status" value="1"/>
</dbReference>
<name>A0A3N6MNK3_9BURK</name>
<evidence type="ECO:0000256" key="2">
    <source>
        <dbReference type="ARBA" id="ARBA00022777"/>
    </source>
</evidence>
<feature type="domain" description="Histidine kinase/HSP90-like ATPase" evidence="4">
    <location>
        <begin position="283"/>
        <end position="371"/>
    </location>
</feature>
<keyword evidence="8" id="KW-1185">Reference proteome</keyword>
<evidence type="ECO:0000313" key="8">
    <source>
        <dbReference type="Proteomes" id="UP000272778"/>
    </source>
</evidence>
<dbReference type="InterPro" id="IPR011712">
    <property type="entry name" value="Sig_transdc_His_kin_sub3_dim/P"/>
</dbReference>
<dbReference type="CDD" id="cd16917">
    <property type="entry name" value="HATPase_UhpB-NarQ-NarX-like"/>
    <property type="match status" value="1"/>
</dbReference>
<dbReference type="GO" id="GO:0016020">
    <property type="term" value="C:membrane"/>
    <property type="evidence" value="ECO:0007669"/>
    <property type="project" value="InterPro"/>
</dbReference>
<dbReference type="Pfam" id="PF02518">
    <property type="entry name" value="HATPase_c"/>
    <property type="match status" value="1"/>
</dbReference>
<dbReference type="Pfam" id="PF07730">
    <property type="entry name" value="HisKA_3"/>
    <property type="match status" value="1"/>
</dbReference>
<proteinExistence type="predicted"/>
<keyword evidence="1" id="KW-0808">Transferase</keyword>
<feature type="domain" description="PAS fold-4" evidence="6">
    <location>
        <begin position="41"/>
        <end position="122"/>
    </location>
</feature>
<dbReference type="InterPro" id="IPR000014">
    <property type="entry name" value="PAS"/>
</dbReference>
<dbReference type="InterPro" id="IPR050482">
    <property type="entry name" value="Sensor_HK_TwoCompSys"/>
</dbReference>
<reference evidence="7 8" key="1">
    <citation type="submission" date="2018-11" db="EMBL/GenBank/DDBJ databases">
        <title>Paraburkholderia sp. DHOA04, isolated from soil.</title>
        <authorList>
            <person name="Gao Z.-H."/>
            <person name="Qiu L.-H."/>
            <person name="Fu J.-C."/>
        </authorList>
    </citation>
    <scope>NUCLEOTIDE SEQUENCE [LARGE SCALE GENOMIC DNA]</scope>
    <source>
        <strain evidence="7 8">DHOA04</strain>
    </source>
</reference>
<dbReference type="RefSeq" id="WP_124151961.1">
    <property type="nucleotide sequence ID" value="NZ_RQIS01000010.1"/>
</dbReference>
<dbReference type="InterPro" id="IPR003594">
    <property type="entry name" value="HATPase_dom"/>
</dbReference>
<protein>
    <submittedName>
        <fullName evidence="7">PAS domain-containing sensor histidine kinase</fullName>
    </submittedName>
</protein>
<feature type="domain" description="Signal transduction histidine kinase subgroup 3 dimerisation and phosphoacceptor" evidence="5">
    <location>
        <begin position="173"/>
        <end position="240"/>
    </location>
</feature>
<keyword evidence="2 7" id="KW-0418">Kinase</keyword>
<dbReference type="InterPro" id="IPR036890">
    <property type="entry name" value="HATPase_C_sf"/>
</dbReference>
<dbReference type="SUPFAM" id="SSF55785">
    <property type="entry name" value="PYP-like sensor domain (PAS domain)"/>
    <property type="match status" value="1"/>
</dbReference>
<accession>A0A3N6MNK3</accession>
<organism evidence="7 8">
    <name type="scientific">Paraburkholderia dinghuensis</name>
    <dbReference type="NCBI Taxonomy" id="2305225"/>
    <lineage>
        <taxon>Bacteria</taxon>
        <taxon>Pseudomonadati</taxon>
        <taxon>Pseudomonadota</taxon>
        <taxon>Betaproteobacteria</taxon>
        <taxon>Burkholderiales</taxon>
        <taxon>Burkholderiaceae</taxon>
        <taxon>Paraburkholderia</taxon>
    </lineage>
</organism>
<evidence type="ECO:0000259" key="5">
    <source>
        <dbReference type="Pfam" id="PF07730"/>
    </source>
</evidence>
<sequence length="376" mass="40776">MTAGRTVGAPVSLRDLVNAMRELDRAVHLRGAEPVQVPDARGAALAVLSADGVVLCANRRVAALLGQECGELTGRWLVDFAPSQERTALQAQLSAPALNEYRAIDALLIGRTGRPVEMTLHQHAISGVAIANRSRLTLFCEPIVMVARSPANYDPSDSSYRSAALLQLGQHTERQRLAADLHDGLGQDLTLIKLMVEDARIRLGGGRTDEAVQLLDTAVKQVRDTMDEMRRICGELRPLALDRLGLPAALSTLCQRFAHGTQSLTIRFRCNVEDNDIPAPLKTDIFRIVQEALNNILKHASATEAELELRLSGNTLHLSVSDNGSGYLTRPMHPDEIGASGFGLVDMQHRVEAQGGHFSIDSSELNGTLLVATWVL</sequence>
<evidence type="ECO:0000256" key="3">
    <source>
        <dbReference type="ARBA" id="ARBA00023012"/>
    </source>
</evidence>
<keyword evidence="3" id="KW-0902">Two-component regulatory system</keyword>
<dbReference type="GO" id="GO:0046983">
    <property type="term" value="F:protein dimerization activity"/>
    <property type="evidence" value="ECO:0007669"/>
    <property type="project" value="InterPro"/>
</dbReference>
<dbReference type="PANTHER" id="PTHR24421">
    <property type="entry name" value="NITRATE/NITRITE SENSOR PROTEIN NARX-RELATED"/>
    <property type="match status" value="1"/>
</dbReference>
<evidence type="ECO:0000259" key="4">
    <source>
        <dbReference type="Pfam" id="PF02518"/>
    </source>
</evidence>
<dbReference type="CDD" id="cd00130">
    <property type="entry name" value="PAS"/>
    <property type="match status" value="1"/>
</dbReference>
<dbReference type="EMBL" id="RQIS01000010">
    <property type="protein sequence ID" value="RQH05474.1"/>
    <property type="molecule type" value="Genomic_DNA"/>
</dbReference>
<dbReference type="AlphaFoldDB" id="A0A3N6MNK3"/>
<dbReference type="Gene3D" id="1.20.5.1930">
    <property type="match status" value="1"/>
</dbReference>
<evidence type="ECO:0000313" key="7">
    <source>
        <dbReference type="EMBL" id="RQH05474.1"/>
    </source>
</evidence>
<dbReference type="InterPro" id="IPR013656">
    <property type="entry name" value="PAS_4"/>
</dbReference>
<evidence type="ECO:0000259" key="6">
    <source>
        <dbReference type="Pfam" id="PF08448"/>
    </source>
</evidence>
<dbReference type="Pfam" id="PF08448">
    <property type="entry name" value="PAS_4"/>
    <property type="match status" value="1"/>
</dbReference>
<dbReference type="Gene3D" id="3.30.450.20">
    <property type="entry name" value="PAS domain"/>
    <property type="match status" value="1"/>
</dbReference>
<dbReference type="Gene3D" id="3.30.565.10">
    <property type="entry name" value="Histidine kinase-like ATPase, C-terminal domain"/>
    <property type="match status" value="1"/>
</dbReference>
<dbReference type="InterPro" id="IPR035965">
    <property type="entry name" value="PAS-like_dom_sf"/>
</dbReference>